<dbReference type="Proteomes" id="UP001196413">
    <property type="component" value="Unassembled WGS sequence"/>
</dbReference>
<evidence type="ECO:0000256" key="4">
    <source>
        <dbReference type="ARBA" id="ARBA00022771"/>
    </source>
</evidence>
<dbReference type="AlphaFoldDB" id="A0AAD5MJ58"/>
<reference evidence="9" key="1">
    <citation type="submission" date="2021-06" db="EMBL/GenBank/DDBJ databases">
        <title>Parelaphostrongylus tenuis whole genome reference sequence.</title>
        <authorList>
            <person name="Garwood T.J."/>
            <person name="Larsen P.A."/>
            <person name="Fountain-Jones N.M."/>
            <person name="Garbe J.R."/>
            <person name="Macchietto M.G."/>
            <person name="Kania S.A."/>
            <person name="Gerhold R.W."/>
            <person name="Richards J.E."/>
            <person name="Wolf T.M."/>
        </authorList>
    </citation>
    <scope>NUCLEOTIDE SEQUENCE</scope>
    <source>
        <strain evidence="9">MNPRO001-30</strain>
        <tissue evidence="9">Meninges</tissue>
    </source>
</reference>
<proteinExistence type="inferred from homology"/>
<dbReference type="SUPFAM" id="SSF57850">
    <property type="entry name" value="RING/U-box"/>
    <property type="match status" value="1"/>
</dbReference>
<evidence type="ECO:0000259" key="8">
    <source>
        <dbReference type="PROSITE" id="PS50089"/>
    </source>
</evidence>
<evidence type="ECO:0000256" key="1">
    <source>
        <dbReference type="ARBA" id="ARBA00004492"/>
    </source>
</evidence>
<dbReference type="Pfam" id="PF23356">
    <property type="entry name" value="TPR_PEP5_VPS11"/>
    <property type="match status" value="1"/>
</dbReference>
<organism evidence="9 10">
    <name type="scientific">Parelaphostrongylus tenuis</name>
    <name type="common">Meningeal worm</name>
    <dbReference type="NCBI Taxonomy" id="148309"/>
    <lineage>
        <taxon>Eukaryota</taxon>
        <taxon>Metazoa</taxon>
        <taxon>Ecdysozoa</taxon>
        <taxon>Nematoda</taxon>
        <taxon>Chromadorea</taxon>
        <taxon>Rhabditida</taxon>
        <taxon>Rhabditina</taxon>
        <taxon>Rhabditomorpha</taxon>
        <taxon>Strongyloidea</taxon>
        <taxon>Metastrongylidae</taxon>
        <taxon>Parelaphostrongylus</taxon>
    </lineage>
</organism>
<evidence type="ECO:0000256" key="2">
    <source>
        <dbReference type="ARBA" id="ARBA00007070"/>
    </source>
</evidence>
<dbReference type="InterPro" id="IPR013083">
    <property type="entry name" value="Znf_RING/FYVE/PHD"/>
</dbReference>
<dbReference type="PROSITE" id="PS50089">
    <property type="entry name" value="ZF_RING_2"/>
    <property type="match status" value="1"/>
</dbReference>
<accession>A0AAD5MJ58</accession>
<name>A0AAD5MJ58_PARTN</name>
<dbReference type="GO" id="GO:0007033">
    <property type="term" value="P:vacuole organization"/>
    <property type="evidence" value="ECO:0007669"/>
    <property type="project" value="TreeGrafter"/>
</dbReference>
<keyword evidence="6" id="KW-0472">Membrane</keyword>
<comment type="subcellular location">
    <subcellularLocation>
        <location evidence="1">Late endosome membrane</location>
        <topology evidence="1">Peripheral membrane protein</topology>
        <orientation evidence="1">Cytoplasmic side</orientation>
    </subcellularLocation>
</comment>
<comment type="similarity">
    <text evidence="2">Belongs to the VPS11 family.</text>
</comment>
<keyword evidence="3" id="KW-0479">Metal-binding</keyword>
<dbReference type="GO" id="GO:0007032">
    <property type="term" value="P:endosome organization"/>
    <property type="evidence" value="ECO:0007669"/>
    <property type="project" value="TreeGrafter"/>
</dbReference>
<dbReference type="GO" id="GO:0030674">
    <property type="term" value="F:protein-macromolecule adaptor activity"/>
    <property type="evidence" value="ECO:0007669"/>
    <property type="project" value="TreeGrafter"/>
</dbReference>
<evidence type="ECO:0000313" key="9">
    <source>
        <dbReference type="EMBL" id="KAJ1349927.1"/>
    </source>
</evidence>
<dbReference type="GO" id="GO:0048284">
    <property type="term" value="P:organelle fusion"/>
    <property type="evidence" value="ECO:0007669"/>
    <property type="project" value="TreeGrafter"/>
</dbReference>
<sequence length="426" mass="48803">MASVFDVLRSLKMSADASLLAVKLNMHDYALSMMVEDLGRYGTAIKYISKRPPAEACRYIEKYGRDLFEACPEEAMELLRNLVENCNGEFDPAQLLKVFVNDFTKSADFIEFALKKVSGSSRSILLDTILDLRLRGYAEKKLTDSECDKYIIPFIEDENIERTLQLARLIHCPPVVQYILRKLGRTKELLQYYVEDRKLQEAIALCKAEKKGDMWLGVLVYISKMDGPVDENMVQEMLEEIGAEECLHPLVVLEILARSNTLKVGAVKEYVIRWLDSQGKQIEADRKAINEEVQMMEEIDKQIESLKYNVQVLQVSKCSACDTALHLPAVHFLCRHSYHVHCFESYSEKPDVCPACTPPVSRENSKENIDDKASYQKFLKELNLSSSGMDVVSKYLRNGLFDAPRKTYQKKVCNLMHYCILRTDND</sequence>
<dbReference type="PANTHER" id="PTHR23323">
    <property type="entry name" value="VACUOLAR PROTEIN SORTING-ASSOCIATED PROTEIN"/>
    <property type="match status" value="1"/>
</dbReference>
<dbReference type="InterPro" id="IPR001841">
    <property type="entry name" value="Znf_RING"/>
</dbReference>
<evidence type="ECO:0000256" key="6">
    <source>
        <dbReference type="ARBA" id="ARBA00023136"/>
    </source>
</evidence>
<dbReference type="GO" id="GO:0006904">
    <property type="term" value="P:vesicle docking involved in exocytosis"/>
    <property type="evidence" value="ECO:0007669"/>
    <property type="project" value="TreeGrafter"/>
</dbReference>
<dbReference type="GO" id="GO:0008270">
    <property type="term" value="F:zinc ion binding"/>
    <property type="evidence" value="ECO:0007669"/>
    <property type="project" value="UniProtKB-KW"/>
</dbReference>
<evidence type="ECO:0000256" key="3">
    <source>
        <dbReference type="ARBA" id="ARBA00022723"/>
    </source>
</evidence>
<dbReference type="InterPro" id="IPR057308">
    <property type="entry name" value="CHCR_PEP5_VPS11"/>
</dbReference>
<evidence type="ECO:0000313" key="10">
    <source>
        <dbReference type="Proteomes" id="UP001196413"/>
    </source>
</evidence>
<evidence type="ECO:0000256" key="5">
    <source>
        <dbReference type="ARBA" id="ARBA00022833"/>
    </source>
</evidence>
<gene>
    <name evidence="9" type="ORF">KIN20_005606</name>
</gene>
<dbReference type="PANTHER" id="PTHR23323:SF24">
    <property type="entry name" value="VACUOLAR PROTEIN SORTING-ASSOCIATED PROTEIN 11 HOMOLOG"/>
    <property type="match status" value="1"/>
</dbReference>
<dbReference type="GO" id="GO:0030897">
    <property type="term" value="C:HOPS complex"/>
    <property type="evidence" value="ECO:0007669"/>
    <property type="project" value="TreeGrafter"/>
</dbReference>
<dbReference type="Gene3D" id="3.30.40.10">
    <property type="entry name" value="Zinc/RING finger domain, C3HC4 (zinc finger)"/>
    <property type="match status" value="1"/>
</dbReference>
<evidence type="ECO:0000256" key="7">
    <source>
        <dbReference type="PROSITE-ProRule" id="PRU00175"/>
    </source>
</evidence>
<keyword evidence="5" id="KW-0862">Zinc</keyword>
<dbReference type="CDD" id="cd16688">
    <property type="entry name" value="RING-H2_Vps11"/>
    <property type="match status" value="1"/>
</dbReference>
<feature type="domain" description="RING-type" evidence="8">
    <location>
        <begin position="318"/>
        <end position="357"/>
    </location>
</feature>
<dbReference type="EMBL" id="JAHQIW010000773">
    <property type="protein sequence ID" value="KAJ1349927.1"/>
    <property type="molecule type" value="Genomic_DNA"/>
</dbReference>
<keyword evidence="10" id="KW-1185">Reference proteome</keyword>
<keyword evidence="4 7" id="KW-0863">Zinc-finger</keyword>
<dbReference type="GO" id="GO:0031902">
    <property type="term" value="C:late endosome membrane"/>
    <property type="evidence" value="ECO:0007669"/>
    <property type="project" value="UniProtKB-SubCell"/>
</dbReference>
<protein>
    <recommendedName>
        <fullName evidence="8">RING-type domain-containing protein</fullName>
    </recommendedName>
</protein>
<comment type="caution">
    <text evidence="9">The sequence shown here is derived from an EMBL/GenBank/DDBJ whole genome shotgun (WGS) entry which is preliminary data.</text>
</comment>